<proteinExistence type="predicted"/>
<name>A0A2G2VCN7_CAPBA</name>
<accession>A0A2G2VCN7</accession>
<sequence>MVGSMAKTQEFIKNVIEKKLATGANLDHFHKDCLKTCKETYESAIDSMEKTTADVKDQDFYKANVDLSAVYSFIETCHDCLVETKEKDDGDFQKFETWVKGIAHDCLGKVVAEYYKN</sequence>
<dbReference type="EMBL" id="MLFT02000018">
    <property type="protein sequence ID" value="PHT30743.1"/>
    <property type="molecule type" value="Genomic_DNA"/>
</dbReference>
<dbReference type="Pfam" id="PF04043">
    <property type="entry name" value="PMEI"/>
    <property type="match status" value="1"/>
</dbReference>
<organism evidence="2 3">
    <name type="scientific">Capsicum baccatum</name>
    <name type="common">Peruvian pepper</name>
    <dbReference type="NCBI Taxonomy" id="33114"/>
    <lineage>
        <taxon>Eukaryota</taxon>
        <taxon>Viridiplantae</taxon>
        <taxon>Streptophyta</taxon>
        <taxon>Embryophyta</taxon>
        <taxon>Tracheophyta</taxon>
        <taxon>Spermatophyta</taxon>
        <taxon>Magnoliopsida</taxon>
        <taxon>eudicotyledons</taxon>
        <taxon>Gunneridae</taxon>
        <taxon>Pentapetalae</taxon>
        <taxon>asterids</taxon>
        <taxon>lamiids</taxon>
        <taxon>Solanales</taxon>
        <taxon>Solanaceae</taxon>
        <taxon>Solanoideae</taxon>
        <taxon>Capsiceae</taxon>
        <taxon>Capsicum</taxon>
    </lineage>
</organism>
<dbReference type="Gene3D" id="1.20.140.40">
    <property type="entry name" value="Invertase/pectin methylesterase inhibitor family protein"/>
    <property type="match status" value="1"/>
</dbReference>
<keyword evidence="3" id="KW-1185">Reference proteome</keyword>
<dbReference type="AlphaFoldDB" id="A0A2G2VCN7"/>
<dbReference type="GO" id="GO:0004857">
    <property type="term" value="F:enzyme inhibitor activity"/>
    <property type="evidence" value="ECO:0007669"/>
    <property type="project" value="InterPro"/>
</dbReference>
<dbReference type="CDD" id="cd15800">
    <property type="entry name" value="PMEI-like_2"/>
    <property type="match status" value="1"/>
</dbReference>
<evidence type="ECO:0000259" key="1">
    <source>
        <dbReference type="Pfam" id="PF04043"/>
    </source>
</evidence>
<evidence type="ECO:0000313" key="2">
    <source>
        <dbReference type="EMBL" id="PHT30743.1"/>
    </source>
</evidence>
<dbReference type="NCBIfam" id="TIGR01614">
    <property type="entry name" value="PME_inhib"/>
    <property type="match status" value="1"/>
</dbReference>
<reference evidence="2 3" key="1">
    <citation type="journal article" date="2017" name="Genome Biol.">
        <title>New reference genome sequences of hot pepper reveal the massive evolution of plant disease-resistance genes by retroduplication.</title>
        <authorList>
            <person name="Kim S."/>
            <person name="Park J."/>
            <person name="Yeom S.I."/>
            <person name="Kim Y.M."/>
            <person name="Seo E."/>
            <person name="Kim K.T."/>
            <person name="Kim M.S."/>
            <person name="Lee J.M."/>
            <person name="Cheong K."/>
            <person name="Shin H.S."/>
            <person name="Kim S.B."/>
            <person name="Han K."/>
            <person name="Lee J."/>
            <person name="Park M."/>
            <person name="Lee H.A."/>
            <person name="Lee H.Y."/>
            <person name="Lee Y."/>
            <person name="Oh S."/>
            <person name="Lee J.H."/>
            <person name="Choi E."/>
            <person name="Choi E."/>
            <person name="Lee S.E."/>
            <person name="Jeon J."/>
            <person name="Kim H."/>
            <person name="Choi G."/>
            <person name="Song H."/>
            <person name="Lee J."/>
            <person name="Lee S.C."/>
            <person name="Kwon J.K."/>
            <person name="Lee H.Y."/>
            <person name="Koo N."/>
            <person name="Hong Y."/>
            <person name="Kim R.W."/>
            <person name="Kang W.H."/>
            <person name="Huh J.H."/>
            <person name="Kang B.C."/>
            <person name="Yang T.J."/>
            <person name="Lee Y.H."/>
            <person name="Bennetzen J.L."/>
            <person name="Choi D."/>
        </authorList>
    </citation>
    <scope>NUCLEOTIDE SEQUENCE [LARGE SCALE GENOMIC DNA]</scope>
    <source>
        <strain evidence="3">cv. PBC81</strain>
    </source>
</reference>
<gene>
    <name evidence="2" type="ORF">CQW23_29663</name>
</gene>
<protein>
    <recommendedName>
        <fullName evidence="1">Pectinesterase inhibitor domain-containing protein</fullName>
    </recommendedName>
</protein>
<dbReference type="InterPro" id="IPR006501">
    <property type="entry name" value="Pectinesterase_inhib_dom"/>
</dbReference>
<comment type="caution">
    <text evidence="2">The sequence shown here is derived from an EMBL/GenBank/DDBJ whole genome shotgun (WGS) entry which is preliminary data.</text>
</comment>
<dbReference type="SUPFAM" id="SSF101148">
    <property type="entry name" value="Plant invertase/pectin methylesterase inhibitor"/>
    <property type="match status" value="1"/>
</dbReference>
<feature type="domain" description="Pectinesterase inhibitor" evidence="1">
    <location>
        <begin position="5"/>
        <end position="88"/>
    </location>
</feature>
<reference evidence="3" key="2">
    <citation type="journal article" date="2017" name="J. Anim. Genet.">
        <title>Multiple reference genome sequences of hot pepper reveal the massive evolution of plant disease resistance genes by retroduplication.</title>
        <authorList>
            <person name="Kim S."/>
            <person name="Park J."/>
            <person name="Yeom S.-I."/>
            <person name="Kim Y.-M."/>
            <person name="Seo E."/>
            <person name="Kim K.-T."/>
            <person name="Kim M.-S."/>
            <person name="Lee J.M."/>
            <person name="Cheong K."/>
            <person name="Shin H.-S."/>
            <person name="Kim S.-B."/>
            <person name="Han K."/>
            <person name="Lee J."/>
            <person name="Park M."/>
            <person name="Lee H.-A."/>
            <person name="Lee H.-Y."/>
            <person name="Lee Y."/>
            <person name="Oh S."/>
            <person name="Lee J.H."/>
            <person name="Choi E."/>
            <person name="Choi E."/>
            <person name="Lee S.E."/>
            <person name="Jeon J."/>
            <person name="Kim H."/>
            <person name="Choi G."/>
            <person name="Song H."/>
            <person name="Lee J."/>
            <person name="Lee S.-C."/>
            <person name="Kwon J.-K."/>
            <person name="Lee H.-Y."/>
            <person name="Koo N."/>
            <person name="Hong Y."/>
            <person name="Kim R.W."/>
            <person name="Kang W.-H."/>
            <person name="Huh J.H."/>
            <person name="Kang B.-C."/>
            <person name="Yang T.-J."/>
            <person name="Lee Y.-H."/>
            <person name="Bennetzen J.L."/>
            <person name="Choi D."/>
        </authorList>
    </citation>
    <scope>NUCLEOTIDE SEQUENCE [LARGE SCALE GENOMIC DNA]</scope>
    <source>
        <strain evidence="3">cv. PBC81</strain>
    </source>
</reference>
<dbReference type="Proteomes" id="UP000224567">
    <property type="component" value="Unassembled WGS sequence"/>
</dbReference>
<evidence type="ECO:0000313" key="3">
    <source>
        <dbReference type="Proteomes" id="UP000224567"/>
    </source>
</evidence>
<dbReference type="InterPro" id="IPR035513">
    <property type="entry name" value="Invertase/methylesterase_inhib"/>
</dbReference>
<dbReference type="OrthoDB" id="1915198at2759"/>